<accession>A0A8H6XXV4</accession>
<proteinExistence type="predicted"/>
<comment type="caution">
    <text evidence="2">The sequence shown here is derived from an EMBL/GenBank/DDBJ whole genome shotgun (WGS) entry which is preliminary data.</text>
</comment>
<dbReference type="Proteomes" id="UP000620124">
    <property type="component" value="Unassembled WGS sequence"/>
</dbReference>
<name>A0A8H6XXV4_9AGAR</name>
<gene>
    <name evidence="2" type="ORF">MVEN_01394000</name>
</gene>
<dbReference type="EMBL" id="JACAZI010000011">
    <property type="protein sequence ID" value="KAF7348749.1"/>
    <property type="molecule type" value="Genomic_DNA"/>
</dbReference>
<reference evidence="2" key="1">
    <citation type="submission" date="2020-05" db="EMBL/GenBank/DDBJ databases">
        <title>Mycena genomes resolve the evolution of fungal bioluminescence.</title>
        <authorList>
            <person name="Tsai I.J."/>
        </authorList>
    </citation>
    <scope>NUCLEOTIDE SEQUENCE</scope>
    <source>
        <strain evidence="2">CCC161011</strain>
    </source>
</reference>
<dbReference type="PANTHER" id="PTHR46929">
    <property type="entry name" value="EXPRESSED PROTEIN"/>
    <property type="match status" value="1"/>
</dbReference>
<dbReference type="AlphaFoldDB" id="A0A8H6XXV4"/>
<keyword evidence="3" id="KW-1185">Reference proteome</keyword>
<dbReference type="PANTHER" id="PTHR46929:SF3">
    <property type="entry name" value="MYB_SANT-LIKE DOMAIN-CONTAINING PROTEIN"/>
    <property type="match status" value="1"/>
</dbReference>
<feature type="compositionally biased region" description="Low complexity" evidence="1">
    <location>
        <begin position="247"/>
        <end position="262"/>
    </location>
</feature>
<sequence length="357" mass="39115">MSSNSKAVWIDSEVLAMLNKLNELKLTEMSGNGWKPSVWTPVIAAVEAANPTAKPKKDKTKVKSKLDYLKGVFEDYLFVKKFSGTGWDDENKCATNTEDYIEEFVAAHGQKYAKCFEKSCPFYDELDNLYEGLKNKATGDHVVTFGKRSASKKKRTKSSQNSTEKENPDPPTASQTTPGTESGDRAPMTPLNMSLQNDGEGSAEPYDDELSRSPPKPSPPTRRRTRADSDAEDEDDVTKGRKRLKSDSSTSSTATARRNAAAGSQIARSVDNLAASMGKPIVTTEDMSHVNDVVEILKDDTLLPPDPNGRLFRHVLKALTGNRALALGFIAEDRHVRRKGVIAGILEDAGITVPDDF</sequence>
<evidence type="ECO:0000313" key="3">
    <source>
        <dbReference type="Proteomes" id="UP000620124"/>
    </source>
</evidence>
<evidence type="ECO:0000256" key="1">
    <source>
        <dbReference type="SAM" id="MobiDB-lite"/>
    </source>
</evidence>
<feature type="region of interest" description="Disordered" evidence="1">
    <location>
        <begin position="144"/>
        <end position="263"/>
    </location>
</feature>
<dbReference type="OrthoDB" id="2905798at2759"/>
<evidence type="ECO:0000313" key="2">
    <source>
        <dbReference type="EMBL" id="KAF7348749.1"/>
    </source>
</evidence>
<protein>
    <submittedName>
        <fullName evidence="2">Myb-DNA-bind-3 domain-containing protein</fullName>
    </submittedName>
</protein>
<organism evidence="2 3">
    <name type="scientific">Mycena venus</name>
    <dbReference type="NCBI Taxonomy" id="2733690"/>
    <lineage>
        <taxon>Eukaryota</taxon>
        <taxon>Fungi</taxon>
        <taxon>Dikarya</taxon>
        <taxon>Basidiomycota</taxon>
        <taxon>Agaricomycotina</taxon>
        <taxon>Agaricomycetes</taxon>
        <taxon>Agaricomycetidae</taxon>
        <taxon>Agaricales</taxon>
        <taxon>Marasmiineae</taxon>
        <taxon>Mycenaceae</taxon>
        <taxon>Mycena</taxon>
    </lineage>
</organism>